<gene>
    <name evidence="3" type="ORF">GIV68_21685</name>
</gene>
<accession>A0ABS9GT25</accession>
<keyword evidence="1" id="KW-0175">Coiled coil</keyword>
<dbReference type="Gene3D" id="3.40.50.300">
    <property type="entry name" value="P-loop containing nucleotide triphosphate hydrolases"/>
    <property type="match status" value="2"/>
</dbReference>
<dbReference type="InterPro" id="IPR038729">
    <property type="entry name" value="Rad50/SbcC_AAA"/>
</dbReference>
<evidence type="ECO:0000259" key="2">
    <source>
        <dbReference type="Pfam" id="PF13476"/>
    </source>
</evidence>
<dbReference type="RefSeq" id="WP_236373467.1">
    <property type="nucleotide sequence ID" value="NZ_WKAT01000057.1"/>
</dbReference>
<feature type="domain" description="Rad50/SbcC-type AAA" evidence="2">
    <location>
        <begin position="5"/>
        <end position="340"/>
    </location>
</feature>
<dbReference type="SUPFAM" id="SSF52540">
    <property type="entry name" value="P-loop containing nucleoside triphosphate hydrolases"/>
    <property type="match status" value="1"/>
</dbReference>
<sequence length="1042" mass="117321">MKIKKVSIQAFRAYNDIKDGTFDFSLENGEPSNFVVLYAPNGFGKSSFYDAVEWAFTKSIARYVRATNRTNNTLTADNSKTPNTPQFILRNHEAPSTVKTSVHVRTTHGDFKRNLSATAEGTRDFSFQGKVAKGREAFRDIFLSQDGIDAFIRETKPTERYERFMDSFCSDAESIRKKLYALKAENNQTVLELKERIERLTIALSEPVDLQPFEQFNLTAESLGDVGSKLKLQKDNFSSASEANLRFIIADTKSTLQGNIDSESKTLELLNQLHQLSLPAQQAEKQIAKITPEFNKLSSAVSTSRKHKDINSQLEADKTSLQSKKNELNELTQVLEKLEHYHKTKRLILDCETALTDLKVKVTSESAVLDASLKSAQNLSETILKADQSLNGWKVYGEEVPSSFIVITTESEKVKQVDSEIGQLEPHLAAQNLACSVLKDKQGKLNSLRLDRHNVVSSVAGLITIDEDIALRIALANRTIDLLDASLRDNALASKKAQEQSGILEQLVALGHAFLTDHKTSNCPLCSKEHPSHEELLNKIANNEAISSLQRQLQQQSTEFSAQRKTALGEVDGLVSLVKSKIDLELFEIQQSLAEHQDSAASINATITQLRSDQENSRQRLISAQDHTLHMSNEALSEHIKSQIKIWEDSKALHQQGLLQQKEIHNRSSAQILQLQEQETNLITNINQLKIDTLYCQVLAYIEKLDWLQNANINELFSQRNEELSTSINQIIERSNKAATEIATLQQAMHQLGTWLQDALIEQTYSALHAERTALQNLVQNFKNAFTEALNIESPSILENTPGILLEKITNASSNRQLLESKLRTCETLQSQLGALIPYVERVALEKELAPLETLRLKHEVVHQQLDSEMQNVIQHLESRISEFFYNKLINEIYKKIDPHPTFKTVEFIPTFDQNEKPSLHILVVDENNNRIPPTLYFSAAQLNILSLSIFLAKALHASYNNLALDAVFIDDPIHSMDSINVLSTIDLLRNISQQFNKQIIISTHDENFFILLQKKISPGIFGSKFLKLESFGVVTTETISS</sequence>
<proteinExistence type="predicted"/>
<comment type="caution">
    <text evidence="3">The sequence shown here is derived from an EMBL/GenBank/DDBJ whole genome shotgun (WGS) entry which is preliminary data.</text>
</comment>
<evidence type="ECO:0000313" key="4">
    <source>
        <dbReference type="Proteomes" id="UP000814158"/>
    </source>
</evidence>
<dbReference type="EMBL" id="WKAT01000057">
    <property type="protein sequence ID" value="MCF5547356.1"/>
    <property type="molecule type" value="Genomic_DNA"/>
</dbReference>
<evidence type="ECO:0000256" key="1">
    <source>
        <dbReference type="SAM" id="Coils"/>
    </source>
</evidence>
<dbReference type="Pfam" id="PF13476">
    <property type="entry name" value="AAA_23"/>
    <property type="match status" value="1"/>
</dbReference>
<dbReference type="InterPro" id="IPR027417">
    <property type="entry name" value="P-loop_NTPase"/>
</dbReference>
<keyword evidence="4" id="KW-1185">Reference proteome</keyword>
<dbReference type="Proteomes" id="UP000814158">
    <property type="component" value="Unassembled WGS sequence"/>
</dbReference>
<evidence type="ECO:0000313" key="3">
    <source>
        <dbReference type="EMBL" id="MCF5547356.1"/>
    </source>
</evidence>
<reference evidence="3 4" key="1">
    <citation type="submission" date="2019-11" db="EMBL/GenBank/DDBJ databases">
        <title>Epiphytic Pseudomonas syringae from cherry orchards.</title>
        <authorList>
            <person name="Hulin M.T."/>
        </authorList>
    </citation>
    <scope>NUCLEOTIDE SEQUENCE [LARGE SCALE GENOMIC DNA]</scope>
    <source>
        <strain evidence="3 4">PA-3-2A</strain>
    </source>
</reference>
<dbReference type="PANTHER" id="PTHR32114:SF2">
    <property type="entry name" value="ABC TRANSPORTER ABCH.3"/>
    <property type="match status" value="1"/>
</dbReference>
<feature type="coiled-coil region" evidence="1">
    <location>
        <begin position="311"/>
        <end position="341"/>
    </location>
</feature>
<name>A0ABS9GT25_9PSED</name>
<protein>
    <submittedName>
        <fullName evidence="3">AAA family ATPase</fullName>
    </submittedName>
</protein>
<organism evidence="3 4">
    <name type="scientific">Pseudomonas salomonii</name>
    <dbReference type="NCBI Taxonomy" id="191391"/>
    <lineage>
        <taxon>Bacteria</taxon>
        <taxon>Pseudomonadati</taxon>
        <taxon>Pseudomonadota</taxon>
        <taxon>Gammaproteobacteria</taxon>
        <taxon>Pseudomonadales</taxon>
        <taxon>Pseudomonadaceae</taxon>
        <taxon>Pseudomonas</taxon>
    </lineage>
</organism>
<dbReference type="PANTHER" id="PTHR32114">
    <property type="entry name" value="ABC TRANSPORTER ABCH.3"/>
    <property type="match status" value="1"/>
</dbReference>